<keyword evidence="1" id="KW-0812">Transmembrane</keyword>
<feature type="transmembrane region" description="Helical" evidence="1">
    <location>
        <begin position="147"/>
        <end position="164"/>
    </location>
</feature>
<accession>A0A9D1H3D7</accession>
<evidence type="ECO:0000313" key="3">
    <source>
        <dbReference type="Proteomes" id="UP000824165"/>
    </source>
</evidence>
<feature type="transmembrane region" description="Helical" evidence="1">
    <location>
        <begin position="38"/>
        <end position="60"/>
    </location>
</feature>
<feature type="transmembrane region" description="Helical" evidence="1">
    <location>
        <begin position="176"/>
        <end position="197"/>
    </location>
</feature>
<evidence type="ECO:0000256" key="1">
    <source>
        <dbReference type="SAM" id="Phobius"/>
    </source>
</evidence>
<keyword evidence="1" id="KW-0472">Membrane</keyword>
<organism evidence="2 3">
    <name type="scientific">Candidatus Ornithomonoglobus intestinigallinarum</name>
    <dbReference type="NCBI Taxonomy" id="2840894"/>
    <lineage>
        <taxon>Bacteria</taxon>
        <taxon>Bacillati</taxon>
        <taxon>Bacillota</taxon>
        <taxon>Clostridia</taxon>
        <taxon>Candidatus Ornithomonoglobus</taxon>
    </lineage>
</organism>
<proteinExistence type="predicted"/>
<gene>
    <name evidence="2" type="ORF">IAA60_05740</name>
</gene>
<reference evidence="2" key="2">
    <citation type="journal article" date="2021" name="PeerJ">
        <title>Extensive microbial diversity within the chicken gut microbiome revealed by metagenomics and culture.</title>
        <authorList>
            <person name="Gilroy R."/>
            <person name="Ravi A."/>
            <person name="Getino M."/>
            <person name="Pursley I."/>
            <person name="Horton D.L."/>
            <person name="Alikhan N.F."/>
            <person name="Baker D."/>
            <person name="Gharbi K."/>
            <person name="Hall N."/>
            <person name="Watson M."/>
            <person name="Adriaenssens E.M."/>
            <person name="Foster-Nyarko E."/>
            <person name="Jarju S."/>
            <person name="Secka A."/>
            <person name="Antonio M."/>
            <person name="Oren A."/>
            <person name="Chaudhuri R.R."/>
            <person name="La Ragione R."/>
            <person name="Hildebrand F."/>
            <person name="Pallen M.J."/>
        </authorList>
    </citation>
    <scope>NUCLEOTIDE SEQUENCE</scope>
    <source>
        <strain evidence="2">CHK181-108</strain>
    </source>
</reference>
<dbReference type="AlphaFoldDB" id="A0A9D1H3D7"/>
<feature type="transmembrane region" description="Helical" evidence="1">
    <location>
        <begin position="96"/>
        <end position="115"/>
    </location>
</feature>
<reference evidence="2" key="1">
    <citation type="submission" date="2020-10" db="EMBL/GenBank/DDBJ databases">
        <authorList>
            <person name="Gilroy R."/>
        </authorList>
    </citation>
    <scope>NUCLEOTIDE SEQUENCE</scope>
    <source>
        <strain evidence="2">CHK181-108</strain>
    </source>
</reference>
<sequence length="203" mass="21667">MGGFLGFTGSFLILAAAAGVIMRFFSETGNVSKKRIADISYSLALSAASGFIYLAVLAFIKTCLYGAVNISDAAALFDCGEIREGLLGHIMLGDSGTAAAVVSFGGAWAFVYFTMLAAERALGADISRAACIFAVFFPYAFMLFSPSYISLVCAAAMLFVYILLRLLKAKPRRTRLCAPACIFIFASEFLASAFFIYRFAAGL</sequence>
<keyword evidence="1" id="KW-1133">Transmembrane helix</keyword>
<feature type="transmembrane region" description="Helical" evidence="1">
    <location>
        <begin position="122"/>
        <end position="141"/>
    </location>
</feature>
<dbReference type="Proteomes" id="UP000824165">
    <property type="component" value="Unassembled WGS sequence"/>
</dbReference>
<name>A0A9D1H3D7_9FIRM</name>
<dbReference type="EMBL" id="DVLU01000054">
    <property type="protein sequence ID" value="HIT85391.1"/>
    <property type="molecule type" value="Genomic_DNA"/>
</dbReference>
<feature type="transmembrane region" description="Helical" evidence="1">
    <location>
        <begin position="6"/>
        <end position="26"/>
    </location>
</feature>
<protein>
    <submittedName>
        <fullName evidence="2">Uncharacterized protein</fullName>
    </submittedName>
</protein>
<evidence type="ECO:0000313" key="2">
    <source>
        <dbReference type="EMBL" id="HIT85391.1"/>
    </source>
</evidence>
<comment type="caution">
    <text evidence="2">The sequence shown here is derived from an EMBL/GenBank/DDBJ whole genome shotgun (WGS) entry which is preliminary data.</text>
</comment>